<feature type="transmembrane region" description="Helical" evidence="7">
    <location>
        <begin position="253"/>
        <end position="274"/>
    </location>
</feature>
<evidence type="ECO:0008006" key="10">
    <source>
        <dbReference type="Google" id="ProtNLM"/>
    </source>
</evidence>
<keyword evidence="2" id="KW-0813">Transport</keyword>
<name>A0A2R8AA32_9RHOB</name>
<feature type="transmembrane region" description="Helical" evidence="7">
    <location>
        <begin position="124"/>
        <end position="150"/>
    </location>
</feature>
<evidence type="ECO:0000256" key="7">
    <source>
        <dbReference type="SAM" id="Phobius"/>
    </source>
</evidence>
<feature type="transmembrane region" description="Helical" evidence="7">
    <location>
        <begin position="200"/>
        <end position="218"/>
    </location>
</feature>
<evidence type="ECO:0000256" key="3">
    <source>
        <dbReference type="ARBA" id="ARBA00022475"/>
    </source>
</evidence>
<feature type="transmembrane region" description="Helical" evidence="7">
    <location>
        <begin position="70"/>
        <end position="88"/>
    </location>
</feature>
<dbReference type="InterPro" id="IPR004776">
    <property type="entry name" value="Mem_transp_PIN-like"/>
</dbReference>
<evidence type="ECO:0000313" key="8">
    <source>
        <dbReference type="EMBL" id="SPF28918.1"/>
    </source>
</evidence>
<dbReference type="GO" id="GO:0055085">
    <property type="term" value="P:transmembrane transport"/>
    <property type="evidence" value="ECO:0007669"/>
    <property type="project" value="InterPro"/>
</dbReference>
<feature type="transmembrane region" description="Helical" evidence="7">
    <location>
        <begin position="225"/>
        <end position="247"/>
    </location>
</feature>
<feature type="transmembrane region" description="Helical" evidence="7">
    <location>
        <begin position="281"/>
        <end position="299"/>
    </location>
</feature>
<organism evidence="8 9">
    <name type="scientific">Pontivivens insulae</name>
    <dbReference type="NCBI Taxonomy" id="1639689"/>
    <lineage>
        <taxon>Bacteria</taxon>
        <taxon>Pseudomonadati</taxon>
        <taxon>Pseudomonadota</taxon>
        <taxon>Alphaproteobacteria</taxon>
        <taxon>Rhodobacterales</taxon>
        <taxon>Paracoccaceae</taxon>
        <taxon>Pontivivens</taxon>
    </lineage>
</organism>
<comment type="subcellular location">
    <subcellularLocation>
        <location evidence="1">Membrane</location>
        <topology evidence="1">Multi-pass membrane protein</topology>
    </subcellularLocation>
</comment>
<keyword evidence="9" id="KW-1185">Reference proteome</keyword>
<evidence type="ECO:0000256" key="5">
    <source>
        <dbReference type="ARBA" id="ARBA00022989"/>
    </source>
</evidence>
<accession>A0A2R8AA32</accession>
<feature type="transmembrane region" description="Helical" evidence="7">
    <location>
        <begin position="39"/>
        <end position="58"/>
    </location>
</feature>
<dbReference type="GO" id="GO:0016020">
    <property type="term" value="C:membrane"/>
    <property type="evidence" value="ECO:0007669"/>
    <property type="project" value="UniProtKB-SubCell"/>
</dbReference>
<evidence type="ECO:0000256" key="6">
    <source>
        <dbReference type="ARBA" id="ARBA00023136"/>
    </source>
</evidence>
<dbReference type="RefSeq" id="WP_108781663.1">
    <property type="nucleotide sequence ID" value="NZ_OMKW01000002.1"/>
</dbReference>
<dbReference type="PANTHER" id="PTHR36838:SF3">
    <property type="entry name" value="TRANSPORTER AUXIN EFFLUX CARRIER EC FAMILY"/>
    <property type="match status" value="1"/>
</dbReference>
<dbReference type="Proteomes" id="UP000244932">
    <property type="component" value="Unassembled WGS sequence"/>
</dbReference>
<feature type="transmembrane region" description="Helical" evidence="7">
    <location>
        <begin position="95"/>
        <end position="112"/>
    </location>
</feature>
<sequence>MLTVLANPILPIFAILGIGVLCGWRGWFDADFARTINRFVFYIAQPALIFFIVARAPFEGFDYRVLSLYFIAQMLVYGGTALLAYRVFGREVREALLLGMTCAFVNHVFYILPIAEQLYGEEAAFAIAGIIVIDLAVLYCGTILIMDILAAGTARPVKVAGMLLRNPALIAITAGLIVWATEPLAPQGLFTYAEFVGRAAPPASLFALGIIMAGAIAWPDRLTSAIIGIKVFAHPLLLALLFFFIEVDADKSQIALLVSAGPCGAMAFVIALQYGVETRTLARAILMTSVLTLFTLAWMTA</sequence>
<dbReference type="EMBL" id="OMKW01000002">
    <property type="protein sequence ID" value="SPF28918.1"/>
    <property type="molecule type" value="Genomic_DNA"/>
</dbReference>
<evidence type="ECO:0000256" key="1">
    <source>
        <dbReference type="ARBA" id="ARBA00004141"/>
    </source>
</evidence>
<keyword evidence="5 7" id="KW-1133">Transmembrane helix</keyword>
<dbReference type="Pfam" id="PF03547">
    <property type="entry name" value="Mem_trans"/>
    <property type="match status" value="1"/>
</dbReference>
<dbReference type="OrthoDB" id="7362338at2"/>
<feature type="transmembrane region" description="Helical" evidence="7">
    <location>
        <begin position="6"/>
        <end position="27"/>
    </location>
</feature>
<proteinExistence type="predicted"/>
<evidence type="ECO:0000313" key="9">
    <source>
        <dbReference type="Proteomes" id="UP000244932"/>
    </source>
</evidence>
<gene>
    <name evidence="8" type="ORF">POI8812_01221</name>
</gene>
<evidence type="ECO:0000256" key="4">
    <source>
        <dbReference type="ARBA" id="ARBA00022692"/>
    </source>
</evidence>
<keyword evidence="6 7" id="KW-0472">Membrane</keyword>
<reference evidence="8 9" key="1">
    <citation type="submission" date="2018-03" db="EMBL/GenBank/DDBJ databases">
        <authorList>
            <person name="Keele B.F."/>
        </authorList>
    </citation>
    <scope>NUCLEOTIDE SEQUENCE [LARGE SCALE GENOMIC DNA]</scope>
    <source>
        <strain evidence="8 9">CeCT 8812</strain>
    </source>
</reference>
<dbReference type="PANTHER" id="PTHR36838">
    <property type="entry name" value="AUXIN EFFLUX CARRIER FAMILY PROTEIN"/>
    <property type="match status" value="1"/>
</dbReference>
<feature type="transmembrane region" description="Helical" evidence="7">
    <location>
        <begin position="162"/>
        <end position="180"/>
    </location>
</feature>
<evidence type="ECO:0000256" key="2">
    <source>
        <dbReference type="ARBA" id="ARBA00022448"/>
    </source>
</evidence>
<keyword evidence="3" id="KW-1003">Cell membrane</keyword>
<protein>
    <recommendedName>
        <fullName evidence="10">Transporter YfdV</fullName>
    </recommendedName>
</protein>
<keyword evidence="4 7" id="KW-0812">Transmembrane</keyword>
<dbReference type="AlphaFoldDB" id="A0A2R8AA32"/>